<comment type="subcellular location">
    <subcellularLocation>
        <location evidence="6">Cytoplasm</location>
    </subcellularLocation>
</comment>
<proteinExistence type="inferred from homology"/>
<dbReference type="PANTHER" id="PTHR30562:SF1">
    <property type="entry name" value="UVRABC SYSTEM PROTEIN C"/>
    <property type="match status" value="1"/>
</dbReference>
<comment type="caution">
    <text evidence="12">The sequence shown here is derived from an EMBL/GenBank/DDBJ whole genome shotgun (WGS) entry which is preliminary data.</text>
</comment>
<dbReference type="PROSITE" id="PS50151">
    <property type="entry name" value="UVR"/>
    <property type="match status" value="1"/>
</dbReference>
<evidence type="ECO:0000256" key="4">
    <source>
        <dbReference type="ARBA" id="ARBA00022881"/>
    </source>
</evidence>
<accession>A0ABR8L7D3</accession>
<feature type="domain" description="GIY-YIG" evidence="10">
    <location>
        <begin position="26"/>
        <end position="105"/>
    </location>
</feature>
<dbReference type="InterPro" id="IPR001162">
    <property type="entry name" value="UvrC_RNase_H_dom"/>
</dbReference>
<dbReference type="Pfam" id="PF01541">
    <property type="entry name" value="GIY-YIG"/>
    <property type="match status" value="1"/>
</dbReference>
<organism evidence="12 13">
    <name type="scientific">Microbispora bryophytorum subsp. camponoti</name>
    <dbReference type="NCBI Taxonomy" id="1677852"/>
    <lineage>
        <taxon>Bacteria</taxon>
        <taxon>Bacillati</taxon>
        <taxon>Actinomycetota</taxon>
        <taxon>Actinomycetes</taxon>
        <taxon>Streptosporangiales</taxon>
        <taxon>Streptosporangiaceae</taxon>
        <taxon>Microbispora</taxon>
    </lineage>
</organism>
<keyword evidence="4 6" id="KW-0267">Excision nuclease</keyword>
<dbReference type="PROSITE" id="PS50165">
    <property type="entry name" value="UVRC"/>
    <property type="match status" value="1"/>
</dbReference>
<dbReference type="InterPro" id="IPR047296">
    <property type="entry name" value="GIY-YIG_UvrC_Cho"/>
</dbReference>
<dbReference type="InterPro" id="IPR001943">
    <property type="entry name" value="UVR_dom"/>
</dbReference>
<evidence type="ECO:0000256" key="1">
    <source>
        <dbReference type="ARBA" id="ARBA00022490"/>
    </source>
</evidence>
<evidence type="ECO:0000256" key="3">
    <source>
        <dbReference type="ARBA" id="ARBA00022769"/>
    </source>
</evidence>
<dbReference type="NCBIfam" id="TIGR00194">
    <property type="entry name" value="uvrC"/>
    <property type="match status" value="1"/>
</dbReference>
<dbReference type="Pfam" id="PF08459">
    <property type="entry name" value="UvrC_RNaseH_dom"/>
    <property type="match status" value="1"/>
</dbReference>
<dbReference type="Gene3D" id="3.30.420.340">
    <property type="entry name" value="UvrC, RNAse H endonuclease domain"/>
    <property type="match status" value="1"/>
</dbReference>
<comment type="subunit">
    <text evidence="6">Interacts with UvrB in an incision complex.</text>
</comment>
<feature type="compositionally biased region" description="Low complexity" evidence="8">
    <location>
        <begin position="506"/>
        <end position="516"/>
    </location>
</feature>
<evidence type="ECO:0000256" key="2">
    <source>
        <dbReference type="ARBA" id="ARBA00022763"/>
    </source>
</evidence>
<evidence type="ECO:0000256" key="5">
    <source>
        <dbReference type="ARBA" id="ARBA00023204"/>
    </source>
</evidence>
<evidence type="ECO:0000256" key="6">
    <source>
        <dbReference type="HAMAP-Rule" id="MF_00203"/>
    </source>
</evidence>
<dbReference type="SUPFAM" id="SSF47781">
    <property type="entry name" value="RuvA domain 2-like"/>
    <property type="match status" value="1"/>
</dbReference>
<dbReference type="Gene3D" id="4.10.860.10">
    <property type="entry name" value="UVR domain"/>
    <property type="match status" value="1"/>
</dbReference>
<dbReference type="InterPro" id="IPR050066">
    <property type="entry name" value="UvrABC_protein_C"/>
</dbReference>
<keyword evidence="3 6" id="KW-0228">DNA excision</keyword>
<dbReference type="PANTHER" id="PTHR30562">
    <property type="entry name" value="UVRC/OXIDOREDUCTASE"/>
    <property type="match status" value="1"/>
</dbReference>
<keyword evidence="6" id="KW-0742">SOS response</keyword>
<name>A0ABR8L7D3_9ACTN</name>
<dbReference type="Gene3D" id="1.10.150.20">
    <property type="entry name" value="5' to 3' exonuclease, C-terminal subdomain"/>
    <property type="match status" value="1"/>
</dbReference>
<reference evidence="12 13" key="1">
    <citation type="submission" date="2020-09" db="EMBL/GenBank/DDBJ databases">
        <title>Actinomycete isolated from the Camponotus japonicus Mayr.</title>
        <authorList>
            <person name="Gong X."/>
        </authorList>
    </citation>
    <scope>NUCLEOTIDE SEQUENCE [LARGE SCALE GENOMIC DNA]</scope>
    <source>
        <strain evidence="12 13">2C-HV3</strain>
    </source>
</reference>
<keyword evidence="2 6" id="KW-0227">DNA damage</keyword>
<evidence type="ECO:0000259" key="9">
    <source>
        <dbReference type="PROSITE" id="PS50151"/>
    </source>
</evidence>
<protein>
    <recommendedName>
        <fullName evidence="6">UvrABC system protein C</fullName>
        <shortName evidence="6">Protein UvrC</shortName>
    </recommendedName>
    <alternativeName>
        <fullName evidence="6">Excinuclease ABC subunit C</fullName>
    </alternativeName>
</protein>
<dbReference type="InterPro" id="IPR038476">
    <property type="entry name" value="UvrC_RNase_H_dom_sf"/>
</dbReference>
<dbReference type="InterPro" id="IPR035901">
    <property type="entry name" value="GIY-YIG_endonuc_sf"/>
</dbReference>
<dbReference type="InterPro" id="IPR004791">
    <property type="entry name" value="UvrC"/>
</dbReference>
<sequence>MSAGASSLLNVADPATYRPAPGSIPESPGVYRFRDPGGRVIYVGKAKSLRQRLNSYFADFAGLHPRTQTMLTTAASVDWTVVGTEVEALQLEYSWIKEFDPRFNVKYRDDKSYPYLAVTMGEDFPRVQVMRGAKRKGTRYFGPYSHAWAIRETVDLLLRVFPVRTCSAGVFRRAGQIGRPCLLGYIDKCSAPCVGRVTPEEHRALAEDFCDFVAGNTGRFIKRLEREMREAAAVEEYERAARLRDDVQALQRALEKQTVVLGDDTDCDVIALAEDPLEAAVQVFYVRGGRIRGQRGWVVDKVEEAGPGELVEQFLLQMYGEATIPREILVPARPPDEAALIELLSEQRGSRVDLRVPQRGDKKSLMETVERNAKESLAQHKLRRASDLTTRSRALQEIADALDLDQAPLRIECYDVSHIQGENVVASMVVFEDGLARKSEYRRFSIRTGEGDVASIYEVICRRFKRYLEERAATGELDAGTEDAAANGGTAHDGAVHDAAARGTAANGATANDGTAPDGTVNGATAHDEDGYGAAERGGAGTPIDPETGRPRKFAYPPNLVVVDGGPAQAAAAQRALDELGIDDIAVCGLAKRLEEVWLPGDDQPVILPRSSEGLYLLQRVRDEAHRFAITYHRTKRSKSLKESALDHVPGLGPARRQALLRHFGSVKRLREASAEEIREVPGIGRATAEAIVAALRGESPSPAEQGS</sequence>
<evidence type="ECO:0000259" key="11">
    <source>
        <dbReference type="PROSITE" id="PS50165"/>
    </source>
</evidence>
<comment type="function">
    <text evidence="6">The UvrABC repair system catalyzes the recognition and processing of DNA lesions. UvrC both incises the 5' and 3' sides of the lesion. The N-terminal half is responsible for the 3' incision and the C-terminal half is responsible for the 5' incision.</text>
</comment>
<feature type="region of interest" description="Disordered" evidence="8">
    <location>
        <begin position="506"/>
        <end position="553"/>
    </location>
</feature>
<dbReference type="Pfam" id="PF14520">
    <property type="entry name" value="HHH_5"/>
    <property type="match status" value="1"/>
</dbReference>
<gene>
    <name evidence="6 12" type="primary">uvrC</name>
    <name evidence="12" type="ORF">IEQ31_20695</name>
</gene>
<dbReference type="InterPro" id="IPR003583">
    <property type="entry name" value="Hlx-hairpin-Hlx_DNA-bd_motif"/>
</dbReference>
<dbReference type="InterPro" id="IPR036876">
    <property type="entry name" value="UVR_dom_sf"/>
</dbReference>
<evidence type="ECO:0000259" key="10">
    <source>
        <dbReference type="PROSITE" id="PS50164"/>
    </source>
</evidence>
<dbReference type="PROSITE" id="PS50164">
    <property type="entry name" value="GIY_YIG"/>
    <property type="match status" value="1"/>
</dbReference>
<evidence type="ECO:0000256" key="7">
    <source>
        <dbReference type="SAM" id="Coils"/>
    </source>
</evidence>
<dbReference type="EMBL" id="JACXRZ010000014">
    <property type="protein sequence ID" value="MBD3145592.1"/>
    <property type="molecule type" value="Genomic_DNA"/>
</dbReference>
<comment type="similarity">
    <text evidence="6">Belongs to the UvrC family.</text>
</comment>
<feature type="coiled-coil region" evidence="7">
    <location>
        <begin position="233"/>
        <end position="260"/>
    </location>
</feature>
<dbReference type="Proteomes" id="UP000653231">
    <property type="component" value="Unassembled WGS sequence"/>
</dbReference>
<dbReference type="Pfam" id="PF02151">
    <property type="entry name" value="UVR"/>
    <property type="match status" value="1"/>
</dbReference>
<dbReference type="NCBIfam" id="NF001824">
    <property type="entry name" value="PRK00558.1-5"/>
    <property type="match status" value="1"/>
</dbReference>
<keyword evidence="1 6" id="KW-0963">Cytoplasm</keyword>
<dbReference type="SUPFAM" id="SSF82771">
    <property type="entry name" value="GIY-YIG endonuclease"/>
    <property type="match status" value="1"/>
</dbReference>
<dbReference type="SMART" id="SM00465">
    <property type="entry name" value="GIYc"/>
    <property type="match status" value="1"/>
</dbReference>
<dbReference type="InterPro" id="IPR010994">
    <property type="entry name" value="RuvA_2-like"/>
</dbReference>
<evidence type="ECO:0000313" key="13">
    <source>
        <dbReference type="Proteomes" id="UP000653231"/>
    </source>
</evidence>
<feature type="domain" description="UVR" evidence="9">
    <location>
        <begin position="218"/>
        <end position="253"/>
    </location>
</feature>
<dbReference type="SMART" id="SM00278">
    <property type="entry name" value="HhH1"/>
    <property type="match status" value="2"/>
</dbReference>
<keyword evidence="7" id="KW-0175">Coiled coil</keyword>
<dbReference type="Pfam" id="PF22920">
    <property type="entry name" value="UvrC_RNaseH"/>
    <property type="match status" value="1"/>
</dbReference>
<keyword evidence="5 6" id="KW-0234">DNA repair</keyword>
<feature type="domain" description="UvrC family homology region profile" evidence="11">
    <location>
        <begin position="269"/>
        <end position="489"/>
    </location>
</feature>
<evidence type="ECO:0000313" key="12">
    <source>
        <dbReference type="EMBL" id="MBD3145592.1"/>
    </source>
</evidence>
<dbReference type="SUPFAM" id="SSF46600">
    <property type="entry name" value="C-terminal UvrC-binding domain of UvrB"/>
    <property type="match status" value="1"/>
</dbReference>
<dbReference type="InterPro" id="IPR000305">
    <property type="entry name" value="GIY-YIG_endonuc"/>
</dbReference>
<evidence type="ECO:0000256" key="8">
    <source>
        <dbReference type="SAM" id="MobiDB-lite"/>
    </source>
</evidence>
<dbReference type="HAMAP" id="MF_00203">
    <property type="entry name" value="UvrC"/>
    <property type="match status" value="1"/>
</dbReference>
<dbReference type="CDD" id="cd10434">
    <property type="entry name" value="GIY-YIG_UvrC_Cho"/>
    <property type="match status" value="1"/>
</dbReference>
<dbReference type="Gene3D" id="3.40.1440.10">
    <property type="entry name" value="GIY-YIG endonuclease"/>
    <property type="match status" value="1"/>
</dbReference>
<dbReference type="RefSeq" id="WP_191053001.1">
    <property type="nucleotide sequence ID" value="NZ_JACXRZ010000014.1"/>
</dbReference>
<keyword evidence="13" id="KW-1185">Reference proteome</keyword>